<organism evidence="2 3">
    <name type="scientific">Cucumis melo var. makuwa</name>
    <name type="common">Oriental melon</name>
    <dbReference type="NCBI Taxonomy" id="1194695"/>
    <lineage>
        <taxon>Eukaryota</taxon>
        <taxon>Viridiplantae</taxon>
        <taxon>Streptophyta</taxon>
        <taxon>Embryophyta</taxon>
        <taxon>Tracheophyta</taxon>
        <taxon>Spermatophyta</taxon>
        <taxon>Magnoliopsida</taxon>
        <taxon>eudicotyledons</taxon>
        <taxon>Gunneridae</taxon>
        <taxon>Pentapetalae</taxon>
        <taxon>rosids</taxon>
        <taxon>fabids</taxon>
        <taxon>Cucurbitales</taxon>
        <taxon>Cucurbitaceae</taxon>
        <taxon>Benincaseae</taxon>
        <taxon>Cucumis</taxon>
    </lineage>
</organism>
<evidence type="ECO:0008006" key="4">
    <source>
        <dbReference type="Google" id="ProtNLM"/>
    </source>
</evidence>
<dbReference type="EMBL" id="SSTE01023063">
    <property type="protein sequence ID" value="KAA0025946.1"/>
    <property type="molecule type" value="Genomic_DNA"/>
</dbReference>
<dbReference type="AlphaFoldDB" id="A0A5A7SJG5"/>
<evidence type="ECO:0000313" key="2">
    <source>
        <dbReference type="EMBL" id="KAA0025946.1"/>
    </source>
</evidence>
<feature type="compositionally biased region" description="Gly residues" evidence="1">
    <location>
        <begin position="211"/>
        <end position="222"/>
    </location>
</feature>
<name>A0A5A7SJG5_CUCMM</name>
<reference evidence="2 3" key="1">
    <citation type="submission" date="2019-08" db="EMBL/GenBank/DDBJ databases">
        <title>Draft genome sequences of two oriental melons (Cucumis melo L. var makuwa).</title>
        <authorList>
            <person name="Kwon S.-Y."/>
        </authorList>
    </citation>
    <scope>NUCLEOTIDE SEQUENCE [LARGE SCALE GENOMIC DNA]</scope>
    <source>
        <strain evidence="3">cv. SW 3</strain>
        <tissue evidence="2">Leaf</tissue>
    </source>
</reference>
<protein>
    <recommendedName>
        <fullName evidence="4">NBS-LRR type resistance protein</fullName>
    </recommendedName>
</protein>
<sequence length="222" mass="24630">MHTSISLVILSDTHISLVIPKDVHISLVISKDAHISLVIPKDTHSSLVIPTDAHISLVVPKDAHISLVIPKDTVPISRIEREGGSGRVVVRNGLKVEEEEPTTATTGRTRTNNGWGRRSRRLARIHEMKRERRRWRLANSRTIDLEDPSAAGCARTKNRDAVADVDVARWTTTEKETAVLALSEKKEKIKEGGRWRRVKELKKKKKKHAGGCAGGGLSVSLF</sequence>
<comment type="caution">
    <text evidence="2">The sequence shown here is derived from an EMBL/GenBank/DDBJ whole genome shotgun (WGS) entry which is preliminary data.</text>
</comment>
<accession>A0A5A7SJG5</accession>
<evidence type="ECO:0000256" key="1">
    <source>
        <dbReference type="SAM" id="MobiDB-lite"/>
    </source>
</evidence>
<proteinExistence type="predicted"/>
<gene>
    <name evidence="2" type="ORF">E6C27_scaffold34G002520</name>
</gene>
<feature type="region of interest" description="Disordered" evidence="1">
    <location>
        <begin position="202"/>
        <end position="222"/>
    </location>
</feature>
<evidence type="ECO:0000313" key="3">
    <source>
        <dbReference type="Proteomes" id="UP000321393"/>
    </source>
</evidence>
<dbReference type="Proteomes" id="UP000321393">
    <property type="component" value="Unassembled WGS sequence"/>
</dbReference>